<sequence length="297" mass="34527">MENIGGKIKALRIQKEMRQKEFAKGICSNVTLSNIENNKQNPSMEILIKICDKLEIALQDLYGEPIDTEEVKNLTANFDQLQWLCGNHRHREAYILLMEEIEEEQLITICFQKKYYYFLGLTQVIHLEKPDEAIFNFSRTLNTENEAKTETIEDVLALNGLGIAYTFKGEMDKAEFYFMKSLEHMKKFETEVLSEQKEMGKIAFNTAKHYSDKKEYKKAVDLCLEALSILINLDSRYHLSALYFLLGYNLFELGDRINSSKNYFIAKALAYVDNNQHVLDAVDEELEKHKIVFDALI</sequence>
<comment type="caution">
    <text evidence="2">The sequence shown here is derived from an EMBL/GenBank/DDBJ whole genome shotgun (WGS) entry which is preliminary data.</text>
</comment>
<name>A0AAW9K1P4_CARML</name>
<dbReference type="InterPro" id="IPR019734">
    <property type="entry name" value="TPR_rpt"/>
</dbReference>
<organism evidence="2 3">
    <name type="scientific">Carnobacterium maltaromaticum</name>
    <name type="common">Carnobacterium piscicola</name>
    <dbReference type="NCBI Taxonomy" id="2751"/>
    <lineage>
        <taxon>Bacteria</taxon>
        <taxon>Bacillati</taxon>
        <taxon>Bacillota</taxon>
        <taxon>Bacilli</taxon>
        <taxon>Lactobacillales</taxon>
        <taxon>Carnobacteriaceae</taxon>
        <taxon>Carnobacterium</taxon>
    </lineage>
</organism>
<dbReference type="SUPFAM" id="SSF47413">
    <property type="entry name" value="lambda repressor-like DNA-binding domains"/>
    <property type="match status" value="1"/>
</dbReference>
<dbReference type="EMBL" id="JAVBVO010000003">
    <property type="protein sequence ID" value="MDZ5758249.1"/>
    <property type="molecule type" value="Genomic_DNA"/>
</dbReference>
<gene>
    <name evidence="2" type="ORF">RAK27_06205</name>
</gene>
<dbReference type="InterPro" id="IPR053163">
    <property type="entry name" value="HTH-type_regulator_Rgg"/>
</dbReference>
<accession>A0AAW9K1P4</accession>
<dbReference type="AlphaFoldDB" id="A0AAW9K1P4"/>
<dbReference type="InterPro" id="IPR001387">
    <property type="entry name" value="Cro/C1-type_HTH"/>
</dbReference>
<dbReference type="InterPro" id="IPR011990">
    <property type="entry name" value="TPR-like_helical_dom_sf"/>
</dbReference>
<protein>
    <submittedName>
        <fullName evidence="2">Helix-turn-helix transcriptional regulator</fullName>
    </submittedName>
</protein>
<dbReference type="PANTHER" id="PTHR37038:SF14">
    <property type="entry name" value="TRANSCRIPTIONAL ACTIVATOR"/>
    <property type="match status" value="1"/>
</dbReference>
<dbReference type="Pfam" id="PF13181">
    <property type="entry name" value="TPR_8"/>
    <property type="match status" value="1"/>
</dbReference>
<dbReference type="SMART" id="SM00530">
    <property type="entry name" value="HTH_XRE"/>
    <property type="match status" value="1"/>
</dbReference>
<dbReference type="CDD" id="cd00093">
    <property type="entry name" value="HTH_XRE"/>
    <property type="match status" value="1"/>
</dbReference>
<evidence type="ECO:0000313" key="2">
    <source>
        <dbReference type="EMBL" id="MDZ5758249.1"/>
    </source>
</evidence>
<dbReference type="Pfam" id="PF01381">
    <property type="entry name" value="HTH_3"/>
    <property type="match status" value="1"/>
</dbReference>
<evidence type="ECO:0000313" key="3">
    <source>
        <dbReference type="Proteomes" id="UP001290462"/>
    </source>
</evidence>
<reference evidence="2" key="1">
    <citation type="submission" date="2023-08" db="EMBL/GenBank/DDBJ databases">
        <title>Genomic characterization of piscicolin 126 produced by Carnobacterium maltaromaticum CM22 strain isolated from salmon (Salmo salar).</title>
        <authorList>
            <person name="Gonzalez-Gragera E."/>
            <person name="Garcia-Lopez J.D."/>
            <person name="Teso-Perez C."/>
            <person name="Gimenez-Hernandez I."/>
            <person name="Peralta-Sanchez J.M."/>
            <person name="Valdivia E."/>
            <person name="Montalban-Lopez M."/>
            <person name="Martin-Platero A.M."/>
            <person name="Banos A."/>
            <person name="Martinez-Bueno M."/>
        </authorList>
    </citation>
    <scope>NUCLEOTIDE SEQUENCE</scope>
    <source>
        <strain evidence="2">CM22</strain>
    </source>
</reference>
<dbReference type="Proteomes" id="UP001290462">
    <property type="component" value="Unassembled WGS sequence"/>
</dbReference>
<evidence type="ECO:0000259" key="1">
    <source>
        <dbReference type="PROSITE" id="PS50943"/>
    </source>
</evidence>
<dbReference type="GO" id="GO:0003677">
    <property type="term" value="F:DNA binding"/>
    <property type="evidence" value="ECO:0007669"/>
    <property type="project" value="InterPro"/>
</dbReference>
<dbReference type="PROSITE" id="PS50943">
    <property type="entry name" value="HTH_CROC1"/>
    <property type="match status" value="1"/>
</dbReference>
<dbReference type="RefSeq" id="WP_322808720.1">
    <property type="nucleotide sequence ID" value="NZ_JAVBVO010000003.1"/>
</dbReference>
<dbReference type="PANTHER" id="PTHR37038">
    <property type="entry name" value="TRANSCRIPTIONAL REGULATOR-RELATED"/>
    <property type="match status" value="1"/>
</dbReference>
<dbReference type="SUPFAM" id="SSF48452">
    <property type="entry name" value="TPR-like"/>
    <property type="match status" value="1"/>
</dbReference>
<dbReference type="InterPro" id="IPR010982">
    <property type="entry name" value="Lambda_DNA-bd_dom_sf"/>
</dbReference>
<dbReference type="SMART" id="SM00028">
    <property type="entry name" value="TPR"/>
    <property type="match status" value="2"/>
</dbReference>
<dbReference type="Gene3D" id="1.25.40.10">
    <property type="entry name" value="Tetratricopeptide repeat domain"/>
    <property type="match status" value="1"/>
</dbReference>
<proteinExistence type="predicted"/>
<feature type="domain" description="HTH cro/C1-type" evidence="1">
    <location>
        <begin position="8"/>
        <end position="61"/>
    </location>
</feature>